<gene>
    <name evidence="3" type="ORF">FHS12_003757</name>
</gene>
<evidence type="ECO:0000313" key="3">
    <source>
        <dbReference type="EMBL" id="MBB3090795.1"/>
    </source>
</evidence>
<evidence type="ECO:0000259" key="2">
    <source>
        <dbReference type="SMART" id="SM00943"/>
    </source>
</evidence>
<proteinExistence type="predicted"/>
<evidence type="ECO:0000313" key="4">
    <source>
        <dbReference type="Proteomes" id="UP000577707"/>
    </source>
</evidence>
<dbReference type="Proteomes" id="UP000577707">
    <property type="component" value="Unassembled WGS sequence"/>
</dbReference>
<dbReference type="Pfam" id="PF09250">
    <property type="entry name" value="Prim-Pol"/>
    <property type="match status" value="1"/>
</dbReference>
<dbReference type="RefSeq" id="WP_183548180.1">
    <property type="nucleotide sequence ID" value="NZ_BMQT01000010.1"/>
</dbReference>
<name>A0A7W5A7A7_9ACTN</name>
<dbReference type="SMART" id="SM00943">
    <property type="entry name" value="Prim-Pol"/>
    <property type="match status" value="1"/>
</dbReference>
<dbReference type="SUPFAM" id="SSF56747">
    <property type="entry name" value="Prim-pol domain"/>
    <property type="match status" value="1"/>
</dbReference>
<dbReference type="CDD" id="cd04859">
    <property type="entry name" value="Prim_Pol"/>
    <property type="match status" value="1"/>
</dbReference>
<feature type="region of interest" description="Disordered" evidence="1">
    <location>
        <begin position="24"/>
        <end position="52"/>
    </location>
</feature>
<organism evidence="3 4">
    <name type="scientific">Nocardioides albus</name>
    <dbReference type="NCBI Taxonomy" id="1841"/>
    <lineage>
        <taxon>Bacteria</taxon>
        <taxon>Bacillati</taxon>
        <taxon>Actinomycetota</taxon>
        <taxon>Actinomycetes</taxon>
        <taxon>Propionibacteriales</taxon>
        <taxon>Nocardioidaceae</taxon>
        <taxon>Nocardioides</taxon>
    </lineage>
</organism>
<dbReference type="AlphaFoldDB" id="A0A7W5A7A7"/>
<dbReference type="EMBL" id="JACHXG010000008">
    <property type="protein sequence ID" value="MBB3090795.1"/>
    <property type="molecule type" value="Genomic_DNA"/>
</dbReference>
<comment type="caution">
    <text evidence="3">The sequence shown here is derived from an EMBL/GenBank/DDBJ whole genome shotgun (WGS) entry which is preliminary data.</text>
</comment>
<accession>A0A7W5A7A7</accession>
<sequence length="329" mass="34924">MSDLLTAALDYAARGWHVFPLHPDSKRPARPSHRAADCASGGFGGQGGTDPHCRDGHAGWEQRATIDSDRIRRAWMRTPYGIGIATGPSGLVVVDLDVHKAGSEIPEPWNRFGIANGGEVLDHLAGANGGTVTPTFAVRTTSGGHHLYYRAPEGVRYGNTAGSIGWLIDTRAYGGYVVAAGTQINHQPYEVIDDRAPAALPMFLVDLLGRDRRPSSTTAVGLARSMRTGTAGSGEPVQSTNAYVEAVLKKEFATLHAAPEGGRNLALWCCAAAIGKLVVRGLMTEHDAMDRLLEAASGHITADAYSSYQAEATIRSGFHRAASRTRSVA</sequence>
<protein>
    <recommendedName>
        <fullName evidence="2">DNA primase/polymerase bifunctional N-terminal domain-containing protein</fullName>
    </recommendedName>
</protein>
<reference evidence="3 4" key="1">
    <citation type="submission" date="2020-08" db="EMBL/GenBank/DDBJ databases">
        <title>Genomic Encyclopedia of Type Strains, Phase III (KMG-III): the genomes of soil and plant-associated and newly described type strains.</title>
        <authorList>
            <person name="Whitman W."/>
        </authorList>
    </citation>
    <scope>NUCLEOTIDE SEQUENCE [LARGE SCALE GENOMIC DNA]</scope>
    <source>
        <strain evidence="3 4">CECT 3302</strain>
    </source>
</reference>
<keyword evidence="4" id="KW-1185">Reference proteome</keyword>
<feature type="domain" description="DNA primase/polymerase bifunctional N-terminal" evidence="2">
    <location>
        <begin position="8"/>
        <end position="204"/>
    </location>
</feature>
<evidence type="ECO:0000256" key="1">
    <source>
        <dbReference type="SAM" id="MobiDB-lite"/>
    </source>
</evidence>
<dbReference type="InterPro" id="IPR015330">
    <property type="entry name" value="DNA_primase/pol_bifunc_N"/>
</dbReference>